<feature type="region of interest" description="Disordered" evidence="2">
    <location>
        <begin position="540"/>
        <end position="621"/>
    </location>
</feature>
<keyword evidence="1" id="KW-0175">Coiled coil</keyword>
<evidence type="ECO:0000256" key="1">
    <source>
        <dbReference type="SAM" id="Coils"/>
    </source>
</evidence>
<feature type="compositionally biased region" description="Polar residues" evidence="2">
    <location>
        <begin position="603"/>
        <end position="621"/>
    </location>
</feature>
<feature type="region of interest" description="Disordered" evidence="2">
    <location>
        <begin position="301"/>
        <end position="321"/>
    </location>
</feature>
<evidence type="ECO:0000313" key="3">
    <source>
        <dbReference type="EMBL" id="KAG7098427.1"/>
    </source>
</evidence>
<dbReference type="RefSeq" id="XP_043014897.1">
    <property type="nucleotide sequence ID" value="XM_043146197.1"/>
</dbReference>
<feature type="region of interest" description="Disordered" evidence="2">
    <location>
        <begin position="435"/>
        <end position="500"/>
    </location>
</feature>
<dbReference type="KEGG" id="more:E1B28_000379"/>
<evidence type="ECO:0000256" key="2">
    <source>
        <dbReference type="SAM" id="MobiDB-lite"/>
    </source>
</evidence>
<feature type="region of interest" description="Disordered" evidence="2">
    <location>
        <begin position="38"/>
        <end position="58"/>
    </location>
</feature>
<protein>
    <submittedName>
        <fullName evidence="3">Uncharacterized protein</fullName>
    </submittedName>
</protein>
<feature type="compositionally biased region" description="Polar residues" evidence="2">
    <location>
        <begin position="659"/>
        <end position="682"/>
    </location>
</feature>
<name>A0A9P8AEA3_9AGAR</name>
<reference evidence="3" key="1">
    <citation type="journal article" date="2021" name="Genome Biol. Evol.">
        <title>The assembled and annotated genome of the fairy-ring fungus Marasmius oreades.</title>
        <authorList>
            <person name="Hiltunen M."/>
            <person name="Ament-Velasquez S.L."/>
            <person name="Johannesson H."/>
        </authorList>
    </citation>
    <scope>NUCLEOTIDE SEQUENCE</scope>
    <source>
        <strain evidence="3">03SP1</strain>
    </source>
</reference>
<dbReference type="GeneID" id="66069455"/>
<feature type="compositionally biased region" description="Basic and acidic residues" evidence="2">
    <location>
        <begin position="575"/>
        <end position="602"/>
    </location>
</feature>
<organism evidence="3 4">
    <name type="scientific">Marasmius oreades</name>
    <name type="common">fairy-ring Marasmius</name>
    <dbReference type="NCBI Taxonomy" id="181124"/>
    <lineage>
        <taxon>Eukaryota</taxon>
        <taxon>Fungi</taxon>
        <taxon>Dikarya</taxon>
        <taxon>Basidiomycota</taxon>
        <taxon>Agaricomycotina</taxon>
        <taxon>Agaricomycetes</taxon>
        <taxon>Agaricomycetidae</taxon>
        <taxon>Agaricales</taxon>
        <taxon>Marasmiineae</taxon>
        <taxon>Marasmiaceae</taxon>
        <taxon>Marasmius</taxon>
    </lineage>
</organism>
<proteinExistence type="predicted"/>
<gene>
    <name evidence="3" type="ORF">E1B28_000379</name>
</gene>
<feature type="compositionally biased region" description="Polar residues" evidence="2">
    <location>
        <begin position="540"/>
        <end position="552"/>
    </location>
</feature>
<dbReference type="EMBL" id="CM032181">
    <property type="protein sequence ID" value="KAG7098427.1"/>
    <property type="molecule type" value="Genomic_DNA"/>
</dbReference>
<feature type="compositionally biased region" description="Pro residues" evidence="2">
    <location>
        <begin position="637"/>
        <end position="651"/>
    </location>
</feature>
<dbReference type="Proteomes" id="UP001049176">
    <property type="component" value="Chromosome 1"/>
</dbReference>
<accession>A0A9P8AEA3</accession>
<keyword evidence="4" id="KW-1185">Reference proteome</keyword>
<evidence type="ECO:0000313" key="4">
    <source>
        <dbReference type="Proteomes" id="UP001049176"/>
    </source>
</evidence>
<dbReference type="AlphaFoldDB" id="A0A9P8AEA3"/>
<sequence length="732" mass="79781">MRFPLLRRLSHLIHRRPKSESFATDVLKQLAEVLANEDESLPRSQSLDDATEKRDPSILPPHYFDLPPQSPLSSSINDLLIVLSNLERRIPLLEDANALLKQDMERLVFESQLREQEINLKEAQAVRQSYLSQIHHEPQQIQMQQDQTRLENIALEDFLIKTLASYPADHVFNKIAAAIDAGSSFASAIVTVIREEIETLPNSPWSKLVPAIVGPRSADQYTSALGIVLKARKDLRNSQKASHFWKQQAKLDDVNADVITPSSSILSDIQEPLSEERQRAASDLLRKLRSGEIPIRSQVVTQAAPVEADPQEKTSSSPSVSLQMFGSVTPLTGSTVESSLKDVSEPVFTSTAVGVKPGVPCFGREEYKDSTAVVNTPNPMLPSSTTRSLATAVSISTVSSSSVSSFASTDLPEIWELVTPASLTPKITENVFNTRSRDAQDIGSSPIPPPRPPRPIPRISPFSGLETIDEADEPASRSSSSNYVSSLTSTSSNEAVPEDTTVDLSTQSDLINVIVDEAKPPVQQTGPPYESPANLVQSLVSPSAQGTESSIKPKSPMMVAMSRLPRRLSLSLTKSGKEKEKNKEDERAKENSGKGKTKDSEKPSTAAQPTTIPRRLQQSKSVLAVRTNTLVPSATLIPPPLKKSSIPPPDQVKPKSRPRSNSGASARPTISSALKHASTTPRKLNKSDKENMSVSGRGVSPTKPRMKTKTEGSMDRLGGHVKLGRVVRRRVV</sequence>
<feature type="coiled-coil region" evidence="1">
    <location>
        <begin position="83"/>
        <end position="133"/>
    </location>
</feature>
<dbReference type="OrthoDB" id="2798624at2759"/>
<feature type="compositionally biased region" description="Low complexity" evidence="2">
    <location>
        <begin position="476"/>
        <end position="492"/>
    </location>
</feature>
<feature type="compositionally biased region" description="Basic and acidic residues" evidence="2">
    <location>
        <begin position="708"/>
        <end position="718"/>
    </location>
</feature>
<comment type="caution">
    <text evidence="3">The sequence shown here is derived from an EMBL/GenBank/DDBJ whole genome shotgun (WGS) entry which is preliminary data.</text>
</comment>
<feature type="region of interest" description="Disordered" evidence="2">
    <location>
        <begin position="633"/>
        <end position="720"/>
    </location>
</feature>
<feature type="compositionally biased region" description="Pro residues" evidence="2">
    <location>
        <begin position="446"/>
        <end position="458"/>
    </location>
</feature>